<feature type="compositionally biased region" description="Polar residues" evidence="1">
    <location>
        <begin position="341"/>
        <end position="350"/>
    </location>
</feature>
<comment type="caution">
    <text evidence="2">The sequence shown here is derived from an EMBL/GenBank/DDBJ whole genome shotgun (WGS) entry which is preliminary data.</text>
</comment>
<name>A0ABP1G961_9CHLO</name>
<dbReference type="PANTHER" id="PTHR28678">
    <property type="entry name" value="CODANIN-1"/>
    <property type="match status" value="1"/>
</dbReference>
<evidence type="ECO:0000313" key="3">
    <source>
        <dbReference type="Proteomes" id="UP001497392"/>
    </source>
</evidence>
<evidence type="ECO:0000256" key="1">
    <source>
        <dbReference type="SAM" id="MobiDB-lite"/>
    </source>
</evidence>
<sequence length="803" mass="84613">MASFPSLGSTGQHKAQAPPQALMRIVSQAPLPSAGTSASAAGRGSSRRRVAPTPVHQVVRDTTFTGAPGLQQRAKSGRKVTPTPVDQPVVNKSFAAAAARAHTVPSASAASPGQQPSVQCTERQGDLRPASDRGGESDRATVLPHEAQRAARLHSALIRHTAAIQLAAELECLLRLLALPSAAQDAADDGSTLLLPSAEAAAQHAPNLADSMQKSLWQRRSAASYVSAAQDVTSSVFAVHAFTSDGQAKRSKEEQRLVSNRESARDEWFRLLREAFSAASRNDSSQRSSFGSNHIMEQNLPHFARLFTAVVLQAAAAGEALLDKELTDLAQRNPAKFSRLNQRMQGQSSAVKGGGMPGKPKRGGKDGCMEELAASSLEAAWRFPPALRLFVLFLEASDSYRLNKSCMQQRLSSLHAEVTSSRAGHMPQLCEQVIAMSALACFTAHLTAGDEATVDPFLDTALIDALEKGALLWTLPWVTSYAAISSGRGAFSLIPSMRARLAYIRGSSCLRPGHAAFTLPALCMRAVLDELAQHVPLSPAQDDVTLRKAQSEELALASIAIEGELDARFVQLCCPQLTTALQAGLAGAPKEAPRKGQRKIRPTVPVLATGRAPSVAVPTAVSTLAAGEQDEAKQALQSTFLAMYSNSESKVRLKAVVDYVTEVLSHTVKERCMKAAVAEACRGAAAQLRAEAGQRVTSATESSTALTADILRSQLQLAVPLLLLDASSKAMEAACSMAVNEAEASAAQALKALAHPAWTPAVVGTAAAMAADNTASACARGFLEQARSFPSRSACMACALAAH</sequence>
<dbReference type="EMBL" id="CAXHTA020000019">
    <property type="protein sequence ID" value="CAL5228770.1"/>
    <property type="molecule type" value="Genomic_DNA"/>
</dbReference>
<feature type="compositionally biased region" description="Polar residues" evidence="1">
    <location>
        <begin position="1"/>
        <end position="13"/>
    </location>
</feature>
<feature type="region of interest" description="Disordered" evidence="1">
    <location>
        <begin position="1"/>
        <end position="87"/>
    </location>
</feature>
<gene>
    <name evidence="2" type="primary">g11959</name>
    <name evidence="2" type="ORF">VP750_LOCUS10676</name>
</gene>
<dbReference type="InterPro" id="IPR040031">
    <property type="entry name" value="Codanin-1"/>
</dbReference>
<feature type="region of interest" description="Disordered" evidence="1">
    <location>
        <begin position="341"/>
        <end position="366"/>
    </location>
</feature>
<organism evidence="2 3">
    <name type="scientific">Coccomyxa viridis</name>
    <dbReference type="NCBI Taxonomy" id="1274662"/>
    <lineage>
        <taxon>Eukaryota</taxon>
        <taxon>Viridiplantae</taxon>
        <taxon>Chlorophyta</taxon>
        <taxon>core chlorophytes</taxon>
        <taxon>Trebouxiophyceae</taxon>
        <taxon>Trebouxiophyceae incertae sedis</taxon>
        <taxon>Coccomyxaceae</taxon>
        <taxon>Coccomyxa</taxon>
    </lineage>
</organism>
<protein>
    <submittedName>
        <fullName evidence="2">G11959 protein</fullName>
    </submittedName>
</protein>
<accession>A0ABP1G961</accession>
<feature type="compositionally biased region" description="Low complexity" evidence="1">
    <location>
        <begin position="105"/>
        <end position="119"/>
    </location>
</feature>
<proteinExistence type="predicted"/>
<keyword evidence="3" id="KW-1185">Reference proteome</keyword>
<feature type="compositionally biased region" description="Basic and acidic residues" evidence="1">
    <location>
        <begin position="123"/>
        <end position="139"/>
    </location>
</feature>
<dbReference type="Proteomes" id="UP001497392">
    <property type="component" value="Unassembled WGS sequence"/>
</dbReference>
<dbReference type="PANTHER" id="PTHR28678:SF1">
    <property type="entry name" value="CODANIN-1"/>
    <property type="match status" value="1"/>
</dbReference>
<reference evidence="2 3" key="1">
    <citation type="submission" date="2024-06" db="EMBL/GenBank/DDBJ databases">
        <authorList>
            <person name="Kraege A."/>
            <person name="Thomma B."/>
        </authorList>
    </citation>
    <scope>NUCLEOTIDE SEQUENCE [LARGE SCALE GENOMIC DNA]</scope>
</reference>
<feature type="compositionally biased region" description="Low complexity" evidence="1">
    <location>
        <begin position="33"/>
        <end position="44"/>
    </location>
</feature>
<feature type="region of interest" description="Disordered" evidence="1">
    <location>
        <begin position="105"/>
        <end position="139"/>
    </location>
</feature>
<evidence type="ECO:0000313" key="2">
    <source>
        <dbReference type="EMBL" id="CAL5228770.1"/>
    </source>
</evidence>